<proteinExistence type="predicted"/>
<dbReference type="CDD" id="cd07505">
    <property type="entry name" value="HAD_BPGM-like"/>
    <property type="match status" value="1"/>
</dbReference>
<dbReference type="PANTHER" id="PTHR18901">
    <property type="entry name" value="2-DEOXYGLUCOSE-6-PHOSPHATE PHOSPHATASE 2"/>
    <property type="match status" value="1"/>
</dbReference>
<dbReference type="SFLD" id="SFLDS00003">
    <property type="entry name" value="Haloacid_Dehalogenase"/>
    <property type="match status" value="1"/>
</dbReference>
<reference evidence="1" key="1">
    <citation type="submission" date="2022-03" db="EMBL/GenBank/DDBJ databases">
        <title>Identification of a novel bacterium isolated from mangrove sediments.</title>
        <authorList>
            <person name="Pan X."/>
        </authorList>
    </citation>
    <scope>NUCLEOTIDE SEQUENCE</scope>
    <source>
        <strain evidence="1">B2637</strain>
    </source>
</reference>
<dbReference type="InterPro" id="IPR036412">
    <property type="entry name" value="HAD-like_sf"/>
</dbReference>
<comment type="caution">
    <text evidence="1">The sequence shown here is derived from an EMBL/GenBank/DDBJ whole genome shotgun (WGS) entry which is preliminary data.</text>
</comment>
<dbReference type="SFLD" id="SFLDG01129">
    <property type="entry name" value="C1.5:_HAD__Beta-PGM__Phosphata"/>
    <property type="match status" value="1"/>
</dbReference>
<dbReference type="NCBIfam" id="TIGR01509">
    <property type="entry name" value="HAD-SF-IA-v3"/>
    <property type="match status" value="1"/>
</dbReference>
<dbReference type="RefSeq" id="WP_243799175.1">
    <property type="nucleotide sequence ID" value="NZ_JALHAT010000012.1"/>
</dbReference>
<sequence length="236" mass="25715">MTFSAPTDAPSRVAEAPFRPEAIIFDMDGTLLDTESLYRRSQREAARALGHDLPEELHRQFVGVHREVNDLHLQRLWGEDADVAAFNAHADELFNDLWRADLPLRPGARELLEALTETGLPLGLCTSTRSPLAQEKLEVAGFLELFASIVTLNDVEQPKPHAEPYLLSARNLSVDPQRCVVVEDSPNGLRAGASAGMTVLLVPDLLAPTPETRALAHAVLPDLHAVGDWIAGALSV</sequence>
<dbReference type="Proteomes" id="UP001162802">
    <property type="component" value="Unassembled WGS sequence"/>
</dbReference>
<organism evidence="1 2">
    <name type="scientific">Novosphingobium mangrovi</name>
    <name type="common">ex Hu et al. 2023</name>
    <dbReference type="NCBI Taxonomy" id="2930094"/>
    <lineage>
        <taxon>Bacteria</taxon>
        <taxon>Pseudomonadati</taxon>
        <taxon>Pseudomonadota</taxon>
        <taxon>Alphaproteobacteria</taxon>
        <taxon>Sphingomonadales</taxon>
        <taxon>Sphingomonadaceae</taxon>
        <taxon>Novosphingobium</taxon>
    </lineage>
</organism>
<dbReference type="Gene3D" id="1.10.150.240">
    <property type="entry name" value="Putative phosphatase, domain 2"/>
    <property type="match status" value="1"/>
</dbReference>
<evidence type="ECO:0000313" key="2">
    <source>
        <dbReference type="Proteomes" id="UP001162802"/>
    </source>
</evidence>
<keyword evidence="2" id="KW-1185">Reference proteome</keyword>
<name>A0ABT0AC14_9SPHN</name>
<dbReference type="InterPro" id="IPR006439">
    <property type="entry name" value="HAD-SF_hydro_IA"/>
</dbReference>
<dbReference type="SUPFAM" id="SSF56784">
    <property type="entry name" value="HAD-like"/>
    <property type="match status" value="1"/>
</dbReference>
<gene>
    <name evidence="1" type="ORF">MTR65_08645</name>
</gene>
<dbReference type="Gene3D" id="3.40.50.1000">
    <property type="entry name" value="HAD superfamily/HAD-like"/>
    <property type="match status" value="1"/>
</dbReference>
<evidence type="ECO:0000313" key="1">
    <source>
        <dbReference type="EMBL" id="MCJ1960745.1"/>
    </source>
</evidence>
<dbReference type="PANTHER" id="PTHR18901:SF38">
    <property type="entry name" value="PSEUDOURIDINE-5'-PHOSPHATASE"/>
    <property type="match status" value="1"/>
</dbReference>
<dbReference type="InterPro" id="IPR023214">
    <property type="entry name" value="HAD_sf"/>
</dbReference>
<accession>A0ABT0AC14</accession>
<dbReference type="PRINTS" id="PR00413">
    <property type="entry name" value="HADHALOGNASE"/>
</dbReference>
<protein>
    <submittedName>
        <fullName evidence="1">HAD family phosphatase</fullName>
    </submittedName>
</protein>
<dbReference type="Pfam" id="PF00702">
    <property type="entry name" value="Hydrolase"/>
    <property type="match status" value="1"/>
</dbReference>
<dbReference type="EMBL" id="JALHAT010000012">
    <property type="protein sequence ID" value="MCJ1960745.1"/>
    <property type="molecule type" value="Genomic_DNA"/>
</dbReference>
<dbReference type="InterPro" id="IPR023198">
    <property type="entry name" value="PGP-like_dom2"/>
</dbReference>
<dbReference type="SFLD" id="SFLDG01135">
    <property type="entry name" value="C1.5.6:_HAD__Beta-PGM__Phospha"/>
    <property type="match status" value="1"/>
</dbReference>